<keyword evidence="3" id="KW-0732">Signal</keyword>
<evidence type="ECO:0000313" key="4">
    <source>
        <dbReference type="EMBL" id="KAG7389168.1"/>
    </source>
</evidence>
<keyword evidence="5" id="KW-1185">Reference proteome</keyword>
<feature type="chain" id="PRO_5035839930" evidence="3">
    <location>
        <begin position="21"/>
        <end position="451"/>
    </location>
</feature>
<organism evidence="4 5">
    <name type="scientific">Phytophthora pseudosyringae</name>
    <dbReference type="NCBI Taxonomy" id="221518"/>
    <lineage>
        <taxon>Eukaryota</taxon>
        <taxon>Sar</taxon>
        <taxon>Stramenopiles</taxon>
        <taxon>Oomycota</taxon>
        <taxon>Peronosporomycetes</taxon>
        <taxon>Peronosporales</taxon>
        <taxon>Peronosporaceae</taxon>
        <taxon>Phytophthora</taxon>
    </lineage>
</organism>
<feature type="compositionally biased region" description="Low complexity" evidence="1">
    <location>
        <begin position="321"/>
        <end position="335"/>
    </location>
</feature>
<evidence type="ECO:0000256" key="3">
    <source>
        <dbReference type="SAM" id="SignalP"/>
    </source>
</evidence>
<dbReference type="OrthoDB" id="166945at2759"/>
<feature type="compositionally biased region" description="Low complexity" evidence="1">
    <location>
        <begin position="163"/>
        <end position="185"/>
    </location>
</feature>
<feature type="signal peptide" evidence="3">
    <location>
        <begin position="1"/>
        <end position="20"/>
    </location>
</feature>
<keyword evidence="2" id="KW-0812">Transmembrane</keyword>
<feature type="compositionally biased region" description="Pro residues" evidence="1">
    <location>
        <begin position="304"/>
        <end position="320"/>
    </location>
</feature>
<gene>
    <name evidence="4" type="ORF">PHYPSEUDO_010970</name>
</gene>
<reference evidence="4" key="1">
    <citation type="submission" date="2021-02" db="EMBL/GenBank/DDBJ databases">
        <authorList>
            <person name="Palmer J.M."/>
        </authorList>
    </citation>
    <scope>NUCLEOTIDE SEQUENCE</scope>
    <source>
        <strain evidence="4">SCRP734</strain>
    </source>
</reference>
<feature type="compositionally biased region" description="Polar residues" evidence="1">
    <location>
        <begin position="361"/>
        <end position="376"/>
    </location>
</feature>
<proteinExistence type="predicted"/>
<comment type="caution">
    <text evidence="4">The sequence shown here is derived from an EMBL/GenBank/DDBJ whole genome shotgun (WGS) entry which is preliminary data.</text>
</comment>
<feature type="compositionally biased region" description="Low complexity" evidence="1">
    <location>
        <begin position="245"/>
        <end position="274"/>
    </location>
</feature>
<dbReference type="Proteomes" id="UP000694044">
    <property type="component" value="Unassembled WGS sequence"/>
</dbReference>
<evidence type="ECO:0000256" key="1">
    <source>
        <dbReference type="SAM" id="MobiDB-lite"/>
    </source>
</evidence>
<feature type="compositionally biased region" description="Low complexity" evidence="1">
    <location>
        <begin position="193"/>
        <end position="208"/>
    </location>
</feature>
<keyword evidence="2" id="KW-0472">Membrane</keyword>
<protein>
    <submittedName>
        <fullName evidence="4">Uncharacterized protein</fullName>
    </submittedName>
</protein>
<accession>A0A8T1W8W7</accession>
<feature type="compositionally biased region" description="Low complexity" evidence="1">
    <location>
        <begin position="350"/>
        <end position="360"/>
    </location>
</feature>
<dbReference type="EMBL" id="JAGDFM010000048">
    <property type="protein sequence ID" value="KAG7389168.1"/>
    <property type="molecule type" value="Genomic_DNA"/>
</dbReference>
<dbReference type="AlphaFoldDB" id="A0A8T1W8W7"/>
<feature type="transmembrane region" description="Helical" evidence="2">
    <location>
        <begin position="406"/>
        <end position="426"/>
    </location>
</feature>
<feature type="region of interest" description="Disordered" evidence="1">
    <location>
        <begin position="159"/>
        <end position="376"/>
    </location>
</feature>
<evidence type="ECO:0000256" key="2">
    <source>
        <dbReference type="SAM" id="Phobius"/>
    </source>
</evidence>
<sequence>MKLLLLLLGTALLLTGALHAQAVDVSVCADATYDLAPGRGVACVGIGDAPTGTSCPLKGDVAVADCRAFLPSFVAGEGCVAPEDAECRVVAGSTWGCVLPSIGCGRPVIKRPTTGCPTWTVNGTDEAVDIDGRYLFDGNEHYDERWFAQTSAVRDLYECGEKPTAAPTSSPTTEAPTSTPESSTPAPVPTPIATPTTTTPVPETTAPIKPEPTAPVPNTTEPATPEPITPAPVPETMEPITSESTTAAPVPETTAPITPEPTTAVPWPNTTEPATPDPTTPCPETNAPTPPSKTPWPDATEPATPEPTTPCPNPTEPATPSPTTSTPIQESTQTPEIDPVKGSQTNQYVTPDATPTTTSTFSQANQGPAQSSTTSSMPNQYVSYVASTSAVDTASSTDGSTAVTPWVGVTVAVGAVAVIAGAVLYYQRRSNRHRERRLSDDFAMHTVITPV</sequence>
<keyword evidence="2" id="KW-1133">Transmembrane helix</keyword>
<feature type="compositionally biased region" description="Pro residues" evidence="1">
    <location>
        <begin position="224"/>
        <end position="233"/>
    </location>
</feature>
<evidence type="ECO:0000313" key="5">
    <source>
        <dbReference type="Proteomes" id="UP000694044"/>
    </source>
</evidence>
<name>A0A8T1W8W7_9STRA</name>